<evidence type="ECO:0000256" key="4">
    <source>
        <dbReference type="ARBA" id="ARBA00022679"/>
    </source>
</evidence>
<comment type="caution">
    <text evidence="6">The sequence shown here is derived from an EMBL/GenBank/DDBJ whole genome shotgun (WGS) entry which is preliminary data.</text>
</comment>
<accession>A0ABR3IQX4</accession>
<name>A0ABR3IQX4_9AGAR</name>
<organism evidence="6 7">
    <name type="scientific">Hohenbuehelia grisea</name>
    <dbReference type="NCBI Taxonomy" id="104357"/>
    <lineage>
        <taxon>Eukaryota</taxon>
        <taxon>Fungi</taxon>
        <taxon>Dikarya</taxon>
        <taxon>Basidiomycota</taxon>
        <taxon>Agaricomycotina</taxon>
        <taxon>Agaricomycetes</taxon>
        <taxon>Agaricomycetidae</taxon>
        <taxon>Agaricales</taxon>
        <taxon>Pleurotineae</taxon>
        <taxon>Pleurotaceae</taxon>
        <taxon>Hohenbuehelia</taxon>
    </lineage>
</organism>
<dbReference type="InterPro" id="IPR029063">
    <property type="entry name" value="SAM-dependent_MTases_sf"/>
</dbReference>
<sequence length="298" mass="33571">MSSRSSSTSSQSSRSGSPIPQLDPSTLAILGSFYADKAEEEQIFNDLAQRSKWSQYVDDEKPDEQESSIQHPKMISVDEFRVGFREDWQLSQFWYSTKFAYKLAKCIHHLCSTSNRIDGVVQAGPTTEPTIAFVCCPTSFVAFTNLYPPSPGDDLKYTALLMEHDQRFSYLPLSTRRTRYIPYDLTDPTKIPADIVGKVDLVVVDPPFLNLRTNEQVATTLRRILRTDTGKLIIITSTSLEGEEPAERNKSPLHIVYNSAPIGPLRRTQLNVEHVGLQNDFACWGSWDGAESFGHIEE</sequence>
<keyword evidence="7" id="KW-1185">Reference proteome</keyword>
<evidence type="ECO:0000256" key="2">
    <source>
        <dbReference type="ARBA" id="ARBA00022490"/>
    </source>
</evidence>
<dbReference type="SUPFAM" id="SSF53335">
    <property type="entry name" value="S-adenosyl-L-methionine-dependent methyltransferases"/>
    <property type="match status" value="1"/>
</dbReference>
<proteinExistence type="predicted"/>
<dbReference type="Pfam" id="PF10237">
    <property type="entry name" value="N6-adenineMlase"/>
    <property type="match status" value="1"/>
</dbReference>
<gene>
    <name evidence="6" type="ORF">HGRIS_014851</name>
</gene>
<evidence type="ECO:0000256" key="3">
    <source>
        <dbReference type="ARBA" id="ARBA00022603"/>
    </source>
</evidence>
<reference evidence="7" key="1">
    <citation type="submission" date="2024-06" db="EMBL/GenBank/DDBJ databases">
        <title>Multi-omics analyses provide insights into the biosynthesis of the anticancer antibiotic pleurotin in Hohenbuehelia grisea.</title>
        <authorList>
            <person name="Weaver J.A."/>
            <person name="Alberti F."/>
        </authorList>
    </citation>
    <scope>NUCLEOTIDE SEQUENCE [LARGE SCALE GENOMIC DNA]</scope>
    <source>
        <strain evidence="7">T-177</strain>
    </source>
</reference>
<keyword evidence="2" id="KW-0963">Cytoplasm</keyword>
<dbReference type="EMBL" id="JASNQZ010000017">
    <property type="protein sequence ID" value="KAL0945700.1"/>
    <property type="molecule type" value="Genomic_DNA"/>
</dbReference>
<keyword evidence="4" id="KW-0808">Transferase</keyword>
<feature type="compositionally biased region" description="Low complexity" evidence="5">
    <location>
        <begin position="1"/>
        <end position="17"/>
    </location>
</feature>
<dbReference type="Proteomes" id="UP001556367">
    <property type="component" value="Unassembled WGS sequence"/>
</dbReference>
<evidence type="ECO:0000256" key="5">
    <source>
        <dbReference type="SAM" id="MobiDB-lite"/>
    </source>
</evidence>
<feature type="region of interest" description="Disordered" evidence="5">
    <location>
        <begin position="1"/>
        <end position="24"/>
    </location>
</feature>
<evidence type="ECO:0000256" key="1">
    <source>
        <dbReference type="ARBA" id="ARBA00004496"/>
    </source>
</evidence>
<dbReference type="InterPro" id="IPR041370">
    <property type="entry name" value="Mlase_EEF1AKMT1/ZCCHC4"/>
</dbReference>
<evidence type="ECO:0000313" key="6">
    <source>
        <dbReference type="EMBL" id="KAL0945700.1"/>
    </source>
</evidence>
<dbReference type="InterPro" id="IPR019369">
    <property type="entry name" value="Efm5/EEF1AKMT1"/>
</dbReference>
<dbReference type="InterPro" id="IPR002052">
    <property type="entry name" value="DNA_methylase_N6_adenine_CS"/>
</dbReference>
<dbReference type="PANTHER" id="PTHR13200:SF0">
    <property type="entry name" value="EEF1A LYSINE METHYLTRANSFERASE 1"/>
    <property type="match status" value="1"/>
</dbReference>
<dbReference type="PANTHER" id="PTHR13200">
    <property type="entry name" value="EEF1A LYSINE METHYLTRANSFERASE 1"/>
    <property type="match status" value="1"/>
</dbReference>
<comment type="subcellular location">
    <subcellularLocation>
        <location evidence="1">Cytoplasm</location>
    </subcellularLocation>
</comment>
<dbReference type="PROSITE" id="PS00092">
    <property type="entry name" value="N6_MTASE"/>
    <property type="match status" value="1"/>
</dbReference>
<keyword evidence="3" id="KW-0489">Methyltransferase</keyword>
<protein>
    <submittedName>
        <fullName evidence="6">Uncharacterized protein</fullName>
    </submittedName>
</protein>
<evidence type="ECO:0000313" key="7">
    <source>
        <dbReference type="Proteomes" id="UP001556367"/>
    </source>
</evidence>